<dbReference type="GO" id="GO:0005975">
    <property type="term" value="P:carbohydrate metabolic process"/>
    <property type="evidence" value="ECO:0007669"/>
    <property type="project" value="InterPro"/>
</dbReference>
<keyword evidence="1 3" id="KW-0378">Hydrolase</keyword>
<dbReference type="InterPro" id="IPR052043">
    <property type="entry name" value="PolySaccharide_Degr_Enz"/>
</dbReference>
<dbReference type="GO" id="GO:0016787">
    <property type="term" value="F:hydrolase activity"/>
    <property type="evidence" value="ECO:0007669"/>
    <property type="project" value="UniProtKB-KW"/>
</dbReference>
<reference key="1">
    <citation type="submission" date="2010-11" db="EMBL/GenBank/DDBJ databases">
        <title>The complete genome of Leadbetterella byssophila DSM 17132.</title>
        <authorList>
            <consortium name="US DOE Joint Genome Institute (JGI-PGF)"/>
            <person name="Lucas S."/>
            <person name="Copeland A."/>
            <person name="Lapidus A."/>
            <person name="Glavina del Rio T."/>
            <person name="Dalin E."/>
            <person name="Tice H."/>
            <person name="Bruce D."/>
            <person name="Goodwin L."/>
            <person name="Pitluck S."/>
            <person name="Kyrpides N."/>
            <person name="Mavromatis K."/>
            <person name="Ivanova N."/>
            <person name="Teshima H."/>
            <person name="Brettin T."/>
            <person name="Detter J.C."/>
            <person name="Han C."/>
            <person name="Tapia R."/>
            <person name="Land M."/>
            <person name="Hauser L."/>
            <person name="Markowitz V."/>
            <person name="Cheng J.-F."/>
            <person name="Hugenholtz P."/>
            <person name="Woyke T."/>
            <person name="Wu D."/>
            <person name="Tindall B."/>
            <person name="Pomrenke H.G."/>
            <person name="Brambilla E."/>
            <person name="Klenk H.-P."/>
            <person name="Eisen J.A."/>
        </authorList>
    </citation>
    <scope>NUCLEOTIDE SEQUENCE [LARGE SCALE GENOMIC DNA]</scope>
    <source>
        <strain>DSM 17132</strain>
    </source>
</reference>
<dbReference type="eggNOG" id="COG4225">
    <property type="taxonomic scope" value="Bacteria"/>
</dbReference>
<dbReference type="InterPro" id="IPR008928">
    <property type="entry name" value="6-hairpin_glycosidase_sf"/>
</dbReference>
<dbReference type="RefSeq" id="WP_013408379.1">
    <property type="nucleotide sequence ID" value="NC_014655.1"/>
</dbReference>
<dbReference type="HOGENOM" id="CLU_446015_0_0_10"/>
<evidence type="ECO:0000313" key="4">
    <source>
        <dbReference type="Proteomes" id="UP000007435"/>
    </source>
</evidence>
<dbReference type="CAZy" id="GH105">
    <property type="family name" value="Glycoside Hydrolase Family 105"/>
</dbReference>
<dbReference type="Gene3D" id="3.40.50.880">
    <property type="match status" value="1"/>
</dbReference>
<dbReference type="AlphaFoldDB" id="E4RYT3"/>
<organism evidence="3 4">
    <name type="scientific">Leadbetterella byssophila (strain DSM 17132 / JCM 16389 / KACC 11308 / NBRC 106382 / 4M15)</name>
    <dbReference type="NCBI Taxonomy" id="649349"/>
    <lineage>
        <taxon>Bacteria</taxon>
        <taxon>Pseudomonadati</taxon>
        <taxon>Bacteroidota</taxon>
        <taxon>Cytophagia</taxon>
        <taxon>Cytophagales</taxon>
        <taxon>Leadbetterellaceae</taxon>
        <taxon>Leadbetterella</taxon>
    </lineage>
</organism>
<dbReference type="InterPro" id="IPR029062">
    <property type="entry name" value="Class_I_gatase-like"/>
</dbReference>
<name>E4RYT3_LEAB4</name>
<evidence type="ECO:0000256" key="1">
    <source>
        <dbReference type="ARBA" id="ARBA00022801"/>
    </source>
</evidence>
<dbReference type="EMBL" id="CP002305">
    <property type="protein sequence ID" value="ADQ17330.1"/>
    <property type="molecule type" value="Genomic_DNA"/>
</dbReference>
<dbReference type="PANTHER" id="PTHR33886">
    <property type="entry name" value="UNSATURATED RHAMNOGALACTURONAN HYDROLASE (EUROFUNG)"/>
    <property type="match status" value="1"/>
</dbReference>
<dbReference type="Gene3D" id="1.50.10.10">
    <property type="match status" value="1"/>
</dbReference>
<protein>
    <submittedName>
        <fullName evidence="3">Glycosyl hydrolase family 88</fullName>
    </submittedName>
</protein>
<dbReference type="eggNOG" id="COG0732">
    <property type="taxonomic scope" value="Bacteria"/>
</dbReference>
<accession>E4RYT3</accession>
<dbReference type="PANTHER" id="PTHR33886:SF8">
    <property type="entry name" value="UNSATURATED RHAMNOGALACTURONAN HYDROLASE (EUROFUNG)"/>
    <property type="match status" value="1"/>
</dbReference>
<gene>
    <name evidence="3" type="ordered locus">Lbys_1622</name>
</gene>
<dbReference type="KEGG" id="lby:Lbys_1622"/>
<feature type="chain" id="PRO_5003185974" evidence="2">
    <location>
        <begin position="17"/>
        <end position="630"/>
    </location>
</feature>
<evidence type="ECO:0000256" key="2">
    <source>
        <dbReference type="SAM" id="SignalP"/>
    </source>
</evidence>
<reference evidence="3 4" key="2">
    <citation type="journal article" date="2011" name="Stand. Genomic Sci.">
        <title>Complete genome sequence of Leadbetterella byssophila type strain (4M15).</title>
        <authorList>
            <person name="Abt B."/>
            <person name="Teshima H."/>
            <person name="Lucas S."/>
            <person name="Lapidus A."/>
            <person name="Del Rio T.G."/>
            <person name="Nolan M."/>
            <person name="Tice H."/>
            <person name="Cheng J.F."/>
            <person name="Pitluck S."/>
            <person name="Liolios K."/>
            <person name="Pagani I."/>
            <person name="Ivanova N."/>
            <person name="Mavromatis K."/>
            <person name="Pati A."/>
            <person name="Tapia R."/>
            <person name="Han C."/>
            <person name="Goodwin L."/>
            <person name="Chen A."/>
            <person name="Palaniappan K."/>
            <person name="Land M."/>
            <person name="Hauser L."/>
            <person name="Chang Y.J."/>
            <person name="Jeffries C.D."/>
            <person name="Rohde M."/>
            <person name="Goker M."/>
            <person name="Tindall B.J."/>
            <person name="Detter J.C."/>
            <person name="Woyke T."/>
            <person name="Bristow J."/>
            <person name="Eisen J.A."/>
            <person name="Markowitz V."/>
            <person name="Hugenholtz P."/>
            <person name="Klenk H.P."/>
            <person name="Kyrpides N.C."/>
        </authorList>
    </citation>
    <scope>NUCLEOTIDE SEQUENCE [LARGE SCALE GENOMIC DNA]</scope>
    <source>
        <strain evidence="4">DSM 17132 / JCM 16389 / KACC 11308 / NBRC 106382 / 4M15</strain>
    </source>
</reference>
<sequence length="630" mass="72144">MKKALLLMLICWGAHAQKNYSVRMADSFMKWNPDSIKVAPNKPARWDYEQGLVLKALEKVWVQTGDARYFNFIKKELDLYVQEDGSIKSYKYDDFNLDNISTGRMLLTLYVQSLPQKEKYKKAADLLWKQLENQPTTSEGGYWHKQRYPYQMWLDGLFMAEPFAVEYATLFKKPEQIDHVIQQFDLIEKYAVDKKSGLIYHAYDEKRQEKWADPQTGLSKHFWGRALGWYAMALVEVLDYLPQGHEGRVKLVSYLKRLAPAIQKHQDPQSGLWYQILDMPKREGNYKEASVSAMFVYALAKGARLGYIDPKYAQVALKGYNGILKEFVKEEADGSLSYHHTVSVGGLGGNPYRDGSYEYYLSEPQRVNDLKGVGPFIFASIEIEALKERAPLKPKTVALDYYFNREFRKDINGDTEQFHYTWEDRMHSGFWIWGQVFTHLGAKTTALKEAPTAQNLKNAQAYIIVDPDTPKETASPNYINATHVKVISDWVKNGGTLVLMANDTTNCEIPKFNELAKAFGISFTGKNINFIPGGKDYELAAVNIPTGNDVFRNTRKIYAKEIVTLKVEKGAKALVKKGDDVVIATANYGKGRVFVIGDPWLYNEYVDGRIIGPEFENMQALRDLTHWILK</sequence>
<dbReference type="InterPro" id="IPR010905">
    <property type="entry name" value="Glyco_hydro_88"/>
</dbReference>
<proteinExistence type="predicted"/>
<dbReference type="STRING" id="649349.Lbys_1622"/>
<evidence type="ECO:0000313" key="3">
    <source>
        <dbReference type="EMBL" id="ADQ17330.1"/>
    </source>
</evidence>
<keyword evidence="2" id="KW-0732">Signal</keyword>
<feature type="signal peptide" evidence="2">
    <location>
        <begin position="1"/>
        <end position="16"/>
    </location>
</feature>
<dbReference type="Proteomes" id="UP000007435">
    <property type="component" value="Chromosome"/>
</dbReference>
<dbReference type="SUPFAM" id="SSF48208">
    <property type="entry name" value="Six-hairpin glycosidases"/>
    <property type="match status" value="1"/>
</dbReference>
<dbReference type="SUPFAM" id="SSF52317">
    <property type="entry name" value="Class I glutamine amidotransferase-like"/>
    <property type="match status" value="1"/>
</dbReference>
<dbReference type="InterPro" id="IPR012341">
    <property type="entry name" value="6hp_glycosidase-like_sf"/>
</dbReference>
<keyword evidence="4" id="KW-1185">Reference proteome</keyword>
<dbReference type="Pfam" id="PF07470">
    <property type="entry name" value="Glyco_hydro_88"/>
    <property type="match status" value="1"/>
</dbReference>